<dbReference type="EMBL" id="VJMJ01000261">
    <property type="protein sequence ID" value="KAF0724853.1"/>
    <property type="molecule type" value="Genomic_DNA"/>
</dbReference>
<evidence type="ECO:0000313" key="2">
    <source>
        <dbReference type="Proteomes" id="UP000481153"/>
    </source>
</evidence>
<proteinExistence type="predicted"/>
<dbReference type="AlphaFoldDB" id="A0A6G0WC60"/>
<name>A0A6G0WC60_9STRA</name>
<gene>
    <name evidence="1" type="ORF">Ae201684_016602</name>
</gene>
<reference evidence="1 2" key="1">
    <citation type="submission" date="2019-07" db="EMBL/GenBank/DDBJ databases">
        <title>Genomics analysis of Aphanomyces spp. identifies a new class of oomycete effector associated with host adaptation.</title>
        <authorList>
            <person name="Gaulin E."/>
        </authorList>
    </citation>
    <scope>NUCLEOTIDE SEQUENCE [LARGE SCALE GENOMIC DNA]</scope>
    <source>
        <strain evidence="1 2">ATCC 201684</strain>
    </source>
</reference>
<accession>A0A6G0WC60</accession>
<evidence type="ECO:0000313" key="1">
    <source>
        <dbReference type="EMBL" id="KAF0724853.1"/>
    </source>
</evidence>
<organism evidence="1 2">
    <name type="scientific">Aphanomyces euteiches</name>
    <dbReference type="NCBI Taxonomy" id="100861"/>
    <lineage>
        <taxon>Eukaryota</taxon>
        <taxon>Sar</taxon>
        <taxon>Stramenopiles</taxon>
        <taxon>Oomycota</taxon>
        <taxon>Saprolegniomycetes</taxon>
        <taxon>Saprolegniales</taxon>
        <taxon>Verrucalvaceae</taxon>
        <taxon>Aphanomyces</taxon>
    </lineage>
</organism>
<protein>
    <submittedName>
        <fullName evidence="1">Uncharacterized protein</fullName>
    </submittedName>
</protein>
<sequence length="78" mass="8890">MRNVHESIMSLAQAFSNEPLAKAYSFVVVSNIIETWESYCPLDMTPSNVVYQAMIKKLVEFVSPTTSPSLYMVFTHIR</sequence>
<comment type="caution">
    <text evidence="1">The sequence shown here is derived from an EMBL/GenBank/DDBJ whole genome shotgun (WGS) entry which is preliminary data.</text>
</comment>
<dbReference type="Proteomes" id="UP000481153">
    <property type="component" value="Unassembled WGS sequence"/>
</dbReference>
<keyword evidence="2" id="KW-1185">Reference proteome</keyword>